<feature type="domain" description="HTH luxR-type" evidence="4">
    <location>
        <begin position="881"/>
        <end position="941"/>
    </location>
</feature>
<dbReference type="Gene3D" id="1.25.40.10">
    <property type="entry name" value="Tetratricopeptide repeat domain"/>
    <property type="match status" value="1"/>
</dbReference>
<dbReference type="InterPro" id="IPR000792">
    <property type="entry name" value="Tscrpt_reg_LuxR_C"/>
</dbReference>
<organism evidence="5 8">
    <name type="scientific">Actinopolyspora erythraea</name>
    <dbReference type="NCBI Taxonomy" id="414996"/>
    <lineage>
        <taxon>Bacteria</taxon>
        <taxon>Bacillati</taxon>
        <taxon>Actinomycetota</taxon>
        <taxon>Actinomycetes</taxon>
        <taxon>Actinopolysporales</taxon>
        <taxon>Actinopolysporaceae</taxon>
        <taxon>Actinopolyspora</taxon>
    </lineage>
</organism>
<evidence type="ECO:0000313" key="5">
    <source>
        <dbReference type="EMBL" id="ASU80794.1"/>
    </source>
</evidence>
<dbReference type="PANTHER" id="PTHR16305">
    <property type="entry name" value="TESTICULAR SOLUBLE ADENYLYL CYCLASE"/>
    <property type="match status" value="1"/>
</dbReference>
<dbReference type="GO" id="GO:0004016">
    <property type="term" value="F:adenylate cyclase activity"/>
    <property type="evidence" value="ECO:0007669"/>
    <property type="project" value="TreeGrafter"/>
</dbReference>
<dbReference type="GO" id="GO:0005524">
    <property type="term" value="F:ATP binding"/>
    <property type="evidence" value="ECO:0007669"/>
    <property type="project" value="UniProtKB-KW"/>
</dbReference>
<dbReference type="Gene3D" id="1.10.10.10">
    <property type="entry name" value="Winged helix-like DNA-binding domain superfamily/Winged helix DNA-binding domain"/>
    <property type="match status" value="1"/>
</dbReference>
<dbReference type="InterPro" id="IPR016032">
    <property type="entry name" value="Sig_transdc_resp-reg_C-effctor"/>
</dbReference>
<dbReference type="PANTHER" id="PTHR16305:SF35">
    <property type="entry name" value="TRANSCRIPTIONAL ACTIVATOR DOMAIN"/>
    <property type="match status" value="1"/>
</dbReference>
<dbReference type="GO" id="GO:0005737">
    <property type="term" value="C:cytoplasm"/>
    <property type="evidence" value="ECO:0007669"/>
    <property type="project" value="TreeGrafter"/>
</dbReference>
<evidence type="ECO:0000256" key="2">
    <source>
        <dbReference type="ARBA" id="ARBA00022840"/>
    </source>
</evidence>
<dbReference type="GO" id="GO:0006355">
    <property type="term" value="P:regulation of DNA-templated transcription"/>
    <property type="evidence" value="ECO:0007669"/>
    <property type="project" value="InterPro"/>
</dbReference>
<dbReference type="HOGENOM" id="CLU_006850_0_1_11"/>
<reference evidence="5 8" key="2">
    <citation type="submission" date="2017-08" db="EMBL/GenBank/DDBJ databases">
        <title>The complete genome sequence of moderately halophilic actinomycete Actinopolyspora erythraea YIM 90600, the producer of novel erythromycin, novel actinopolysporins A-C and tubercidin.</title>
        <authorList>
            <person name="Yin M."/>
            <person name="Tang S."/>
        </authorList>
    </citation>
    <scope>NUCLEOTIDE SEQUENCE [LARGE SCALE GENOMIC DNA]</scope>
    <source>
        <strain evidence="5 8">YIM 90600</strain>
    </source>
</reference>
<evidence type="ECO:0000313" key="7">
    <source>
        <dbReference type="Proteomes" id="UP000029737"/>
    </source>
</evidence>
<dbReference type="InterPro" id="IPR041664">
    <property type="entry name" value="AAA_16"/>
</dbReference>
<dbReference type="Pfam" id="PF00196">
    <property type="entry name" value="GerE"/>
    <property type="match status" value="1"/>
</dbReference>
<dbReference type="PRINTS" id="PR00038">
    <property type="entry name" value="HTHLUXR"/>
</dbReference>
<dbReference type="InterPro" id="IPR011990">
    <property type="entry name" value="TPR-like_helical_dom_sf"/>
</dbReference>
<dbReference type="KEGG" id="aey:CDG81_03040"/>
<sequence length="941" mass="101388">MIVGREAELDTITELVLSPPAVVLLEGEAGVGKSRLIREGLERLEAERTVLIGTCQPLQEPFPYGPVVDALRTLGPPPEPERLNPVTGALRRLLPELGEFLPPTPEPLGDTAAERHRLFRGLHALLESAEPAVLVVEDLHWADEGTRELLRFLTADPPPALSVVLSYRREELAGGTPLGSAYRPPQRARSAVVTLRPLNAEQVGTLAGLLLGTEQVEDGFARQLHERTAGLPFVVEETLRALRPGCERTPHASGALRAVEQLDVPVLLRDAMAERLASLPEPVADLVRAAAVIGVPAEARLLGRVAGVPDAAHRIVRALRANVLHEDGSRHYGFRHCLARRAVYDTLTGPERTELHERALRVLAEQERPPLIQLAEHSMACGRIADWLHHGTAAADRAIGMGDVATATELLCSLLEEPSLSTADVDRLAVKFGHAALGGLAQHHVSAALRRVLSDPRLSDTARGEVRLSLGLLLLRQTACLATARGEIELAVEELRPFPDRAAVGMAALAQAHVGTTPFEKCSEWTRRVEVVLDGTDSTALRSELLANVLPAALSGSDSPEVWRHFELLPSSPGPGPEHHHIARVHGNLADAYAWLGEYATAREHLGEARGLARVTGGSPYLDSTLHGTETRLRWLTGDWAELPESAARALRDYGELRPVAVELSLVLGLHAVMRGEWENAERHLAATGVDTPDESFTPVVIAAGAARVRLGLLRGDTAGAVNAADHAVGVVRRKGIWIWASELLPEAVAAYTRLGRRTEARRLLDEFVAATANRRSPLVAPATAAARAVLCETGGQRTAAAEWWETARAGYAALPRPYSAALAGERCAAQGLAAGEESAAARMSEVIGWFERLGADLDAARCRQLLRGSGVSPPSSRRGRRGYGDELSPRERDVARLVGLGNTNREIASILFLSPRTVEQHVAKVMRKLGVSSRSDIRAE</sequence>
<dbReference type="SUPFAM" id="SSF46894">
    <property type="entry name" value="C-terminal effector domain of the bipartite response regulators"/>
    <property type="match status" value="1"/>
</dbReference>
<evidence type="ECO:0000259" key="4">
    <source>
        <dbReference type="PROSITE" id="PS50043"/>
    </source>
</evidence>
<dbReference type="InterPro" id="IPR036388">
    <property type="entry name" value="WH-like_DNA-bd_sf"/>
</dbReference>
<dbReference type="SMART" id="SM00421">
    <property type="entry name" value="HTH_LUXR"/>
    <property type="match status" value="1"/>
</dbReference>
<name>A0A099D2B0_9ACTN</name>
<evidence type="ECO:0000313" key="6">
    <source>
        <dbReference type="EMBL" id="KGI80338.1"/>
    </source>
</evidence>
<dbReference type="Proteomes" id="UP000029737">
    <property type="component" value="Unassembled WGS sequence"/>
</dbReference>
<evidence type="ECO:0000313" key="8">
    <source>
        <dbReference type="Proteomes" id="UP000215043"/>
    </source>
</evidence>
<gene>
    <name evidence="5" type="ORF">CDG81_03040</name>
    <name evidence="6" type="ORF">IL38_17935</name>
</gene>
<dbReference type="Pfam" id="PF13191">
    <property type="entry name" value="AAA_16"/>
    <property type="match status" value="1"/>
</dbReference>
<dbReference type="OrthoDB" id="5476461at2"/>
<dbReference type="eggNOG" id="COG2909">
    <property type="taxonomic scope" value="Bacteria"/>
</dbReference>
<dbReference type="CDD" id="cd06170">
    <property type="entry name" value="LuxR_C_like"/>
    <property type="match status" value="1"/>
</dbReference>
<dbReference type="AlphaFoldDB" id="A0A099D2B0"/>
<dbReference type="PROSITE" id="PS50043">
    <property type="entry name" value="HTH_LUXR_2"/>
    <property type="match status" value="1"/>
</dbReference>
<dbReference type="GO" id="GO:0003677">
    <property type="term" value="F:DNA binding"/>
    <property type="evidence" value="ECO:0007669"/>
    <property type="project" value="InterPro"/>
</dbReference>
<dbReference type="SUPFAM" id="SSF52540">
    <property type="entry name" value="P-loop containing nucleoside triphosphate hydrolases"/>
    <property type="match status" value="1"/>
</dbReference>
<protein>
    <submittedName>
        <fullName evidence="5">LuxR family transcriptional regulator</fullName>
    </submittedName>
</protein>
<proteinExistence type="predicted"/>
<dbReference type="Proteomes" id="UP000215043">
    <property type="component" value="Chromosome"/>
</dbReference>
<keyword evidence="2" id="KW-0067">ATP-binding</keyword>
<accession>A0A099D2B0</accession>
<dbReference type="EMBL" id="CP022752">
    <property type="protein sequence ID" value="ASU80794.1"/>
    <property type="molecule type" value="Genomic_DNA"/>
</dbReference>
<keyword evidence="1" id="KW-0547">Nucleotide-binding</keyword>
<dbReference type="InterPro" id="IPR027417">
    <property type="entry name" value="P-loop_NTPase"/>
</dbReference>
<evidence type="ECO:0000256" key="3">
    <source>
        <dbReference type="SAM" id="MobiDB-lite"/>
    </source>
</evidence>
<dbReference type="Gene3D" id="3.40.50.300">
    <property type="entry name" value="P-loop containing nucleotide triphosphate hydrolases"/>
    <property type="match status" value="1"/>
</dbReference>
<evidence type="ECO:0000256" key="1">
    <source>
        <dbReference type="ARBA" id="ARBA00022741"/>
    </source>
</evidence>
<dbReference type="EMBL" id="JPMV01000033">
    <property type="protein sequence ID" value="KGI80338.1"/>
    <property type="molecule type" value="Genomic_DNA"/>
</dbReference>
<reference evidence="6 7" key="1">
    <citation type="journal article" date="2014" name="PLoS ONE">
        <title>Identification and Characterization of a New Erythromycin Biosynthetic Gene Cluster in Actinopolyspora erythraea YIM90600, a Novel Erythronolide-Producing Halophilic Actinomycete Isolated from Salt Field.</title>
        <authorList>
            <person name="Chen D."/>
            <person name="Feng J."/>
            <person name="Huang L."/>
            <person name="Zhang Q."/>
            <person name="Wu J."/>
            <person name="Zhu X."/>
            <person name="Duan Y."/>
            <person name="Xu Z."/>
        </authorList>
    </citation>
    <scope>NUCLEOTIDE SEQUENCE [LARGE SCALE GENOMIC DNA]</scope>
    <source>
        <strain evidence="6 7">YIM90600</strain>
    </source>
</reference>
<keyword evidence="7" id="KW-1185">Reference proteome</keyword>
<feature type="region of interest" description="Disordered" evidence="3">
    <location>
        <begin position="869"/>
        <end position="889"/>
    </location>
</feature>